<dbReference type="GO" id="GO:0006508">
    <property type="term" value="P:proteolysis"/>
    <property type="evidence" value="ECO:0007669"/>
    <property type="project" value="UniProtKB-KW"/>
</dbReference>
<dbReference type="PANTHER" id="PTHR33478">
    <property type="entry name" value="EXTRACELLULAR METALLOPROTEINASE MEP"/>
    <property type="match status" value="1"/>
</dbReference>
<feature type="signal peptide" evidence="7">
    <location>
        <begin position="1"/>
        <end position="18"/>
    </location>
</feature>
<reference evidence="10" key="1">
    <citation type="journal article" date="2012" name="MBio">
        <title>Comparative genome analysis of Trichophyton rubrum and related dermatophytes reveals candidate genes involved in infection.</title>
        <authorList>
            <person name="Martinez D.A."/>
            <person name="Oliver B.G."/>
            <person name="Graeser Y."/>
            <person name="Goldberg J.M."/>
            <person name="Li W."/>
            <person name="Martinez-Rossi N.M."/>
            <person name="Monod M."/>
            <person name="Shelest E."/>
            <person name="Barton R.C."/>
            <person name="Birch E."/>
            <person name="Brakhage A.A."/>
            <person name="Chen Z."/>
            <person name="Gurr S.J."/>
            <person name="Heiman D."/>
            <person name="Heitman J."/>
            <person name="Kosti I."/>
            <person name="Rossi A."/>
            <person name="Saif S."/>
            <person name="Samalova M."/>
            <person name="Saunders C.W."/>
            <person name="Shea T."/>
            <person name="Summerbell R.C."/>
            <person name="Xu J."/>
            <person name="Young S."/>
            <person name="Zeng Q."/>
            <person name="Birren B.W."/>
            <person name="Cuomo C.A."/>
            <person name="White T.C."/>
        </authorList>
    </citation>
    <scope>NUCLEOTIDE SEQUENCE [LARGE SCALE GENOMIC DNA]</scope>
    <source>
        <strain evidence="10">ATCC MYA-4606 / CBS 127.97</strain>
    </source>
</reference>
<evidence type="ECO:0000256" key="3">
    <source>
        <dbReference type="ARBA" id="ARBA00022723"/>
    </source>
</evidence>
<dbReference type="InterPro" id="IPR001842">
    <property type="entry name" value="Peptidase_M36"/>
</dbReference>
<name>F2PNB6_TRIEC</name>
<dbReference type="Pfam" id="PF07504">
    <property type="entry name" value="FTP"/>
    <property type="match status" value="1"/>
</dbReference>
<dbReference type="InterPro" id="IPR050371">
    <property type="entry name" value="Fungal_virulence_M36"/>
</dbReference>
<keyword evidence="7" id="KW-0964">Secreted</keyword>
<dbReference type="EMBL" id="DS995727">
    <property type="protein sequence ID" value="EGE03384.1"/>
    <property type="molecule type" value="Genomic_DNA"/>
</dbReference>
<keyword evidence="3 7" id="KW-0479">Metal-binding</keyword>
<dbReference type="Pfam" id="PF02128">
    <property type="entry name" value="Peptidase_M36"/>
    <property type="match status" value="2"/>
</dbReference>
<feature type="chain" id="PRO_5009366705" description="Extracellular metalloproteinase" evidence="7">
    <location>
        <begin position="19"/>
        <end position="554"/>
    </location>
</feature>
<dbReference type="Proteomes" id="UP000009169">
    <property type="component" value="Unassembled WGS sequence"/>
</dbReference>
<evidence type="ECO:0000313" key="9">
    <source>
        <dbReference type="EMBL" id="EGE03384.1"/>
    </source>
</evidence>
<evidence type="ECO:0000256" key="5">
    <source>
        <dbReference type="ARBA" id="ARBA00022833"/>
    </source>
</evidence>
<keyword evidence="4 7" id="KW-0378">Hydrolase</keyword>
<organism evidence="9 10">
    <name type="scientific">Trichophyton equinum (strain ATCC MYA-4606 / CBS 127.97)</name>
    <name type="common">Horse ringworm fungus</name>
    <dbReference type="NCBI Taxonomy" id="559882"/>
    <lineage>
        <taxon>Eukaryota</taxon>
        <taxon>Fungi</taxon>
        <taxon>Dikarya</taxon>
        <taxon>Ascomycota</taxon>
        <taxon>Pezizomycotina</taxon>
        <taxon>Eurotiomycetes</taxon>
        <taxon>Eurotiomycetidae</taxon>
        <taxon>Onygenales</taxon>
        <taxon>Arthrodermataceae</taxon>
        <taxon>Trichophyton</taxon>
    </lineage>
</organism>
<dbReference type="PANTHER" id="PTHR33478:SF1">
    <property type="entry name" value="EXTRACELLULAR METALLOPROTEINASE MEP"/>
    <property type="match status" value="1"/>
</dbReference>
<evidence type="ECO:0000256" key="7">
    <source>
        <dbReference type="RuleBase" id="RU364017"/>
    </source>
</evidence>
<evidence type="ECO:0000313" key="10">
    <source>
        <dbReference type="Proteomes" id="UP000009169"/>
    </source>
</evidence>
<protein>
    <recommendedName>
        <fullName evidence="7">Extracellular metalloproteinase</fullName>
        <ecNumber evidence="7">3.4.24.-</ecNumber>
    </recommendedName>
    <alternativeName>
        <fullName evidence="7">Fungalysin</fullName>
    </alternativeName>
</protein>
<evidence type="ECO:0000259" key="8">
    <source>
        <dbReference type="Pfam" id="PF07504"/>
    </source>
</evidence>
<keyword evidence="6 7" id="KW-0482">Metalloprotease</keyword>
<dbReference type="PRINTS" id="PR00999">
    <property type="entry name" value="FUNGALYSIN"/>
</dbReference>
<dbReference type="GO" id="GO:0008270">
    <property type="term" value="F:zinc ion binding"/>
    <property type="evidence" value="ECO:0007669"/>
    <property type="project" value="InterPro"/>
</dbReference>
<evidence type="ECO:0000256" key="2">
    <source>
        <dbReference type="ARBA" id="ARBA00022670"/>
    </source>
</evidence>
<dbReference type="MEROPS" id="M36.001"/>
<comment type="similarity">
    <text evidence="7">Belongs to the peptidase M36 family.</text>
</comment>
<keyword evidence="7" id="KW-0865">Zymogen</keyword>
<dbReference type="EC" id="3.4.24.-" evidence="7"/>
<feature type="domain" description="FTP" evidence="8">
    <location>
        <begin position="84"/>
        <end position="139"/>
    </location>
</feature>
<keyword evidence="5 7" id="KW-0862">Zinc</keyword>
<dbReference type="InterPro" id="IPR011096">
    <property type="entry name" value="FTP_domain"/>
</dbReference>
<dbReference type="OrthoDB" id="3227768at2759"/>
<dbReference type="eggNOG" id="ENOG502QTDC">
    <property type="taxonomic scope" value="Eukaryota"/>
</dbReference>
<dbReference type="Gene3D" id="3.10.170.10">
    <property type="match status" value="1"/>
</dbReference>
<dbReference type="GO" id="GO:0005576">
    <property type="term" value="C:extracellular region"/>
    <property type="evidence" value="ECO:0007669"/>
    <property type="project" value="UniProtKB-SubCell"/>
</dbReference>
<proteinExistence type="inferred from homology"/>
<sequence length="554" mass="60495">MHGLLLAGLLALPMNVLAHPAEQHASNVLSRRGVDIESFRLPLKAKYMDSDAAAQKIQAMSFSKDDDYVSTATKLVKSTFPKSTFRVVDDHYTGTNGIGHVHFKQTAHGLDIDNSDFNVNFDTRKIDRDGKVFSFGNSFFTGEIPKENPMVKRAFSDPVKALKGAVKALNLPVKSDNAKAKTTAGKESFEFMGTTGALSAPKANLVYLQKEDGTLALTWRVETDVGDNWLLTYVDAHNSETVHNVVDYVASAEFKVFAWGLNDPTEGNPTSIRDPWTDSSPYTWHSDGMTKYPTTRGNNAIAQDNPTGGSTYINNYRPQSPNLIFNYPWSPTATPPSSYKDFSITQLFYTTNRFHDLLYSFGFNEAAGNFQVNNGNKGGRGNDFAIVNAQDGSGTNNANFATPPDGSPGRMRCTTGLLLVPTVMAALKPVSSSTSTPHGLHQIGTVWATMLYDLMWALIEAHGGTYSANPVFRNGVPQDGRHLAMKLVMDGMALQPCNPNFVQARDAILDADRALTNSANKCTIWKAFAKRGLGYGAKYDARNRTGSNRLPPGC</sequence>
<evidence type="ECO:0000256" key="4">
    <source>
        <dbReference type="ARBA" id="ARBA00022801"/>
    </source>
</evidence>
<dbReference type="SUPFAM" id="SSF55486">
    <property type="entry name" value="Metalloproteases ('zincins'), catalytic domain"/>
    <property type="match status" value="1"/>
</dbReference>
<accession>F2PNB6</accession>
<dbReference type="GO" id="GO:0004222">
    <property type="term" value="F:metalloendopeptidase activity"/>
    <property type="evidence" value="ECO:0007669"/>
    <property type="project" value="InterPro"/>
</dbReference>
<comment type="subcellular location">
    <subcellularLocation>
        <location evidence="7">Secreted</location>
    </subcellularLocation>
</comment>
<dbReference type="HOGENOM" id="CLU_012703_3_0_1"/>
<dbReference type="AlphaFoldDB" id="F2PNB6"/>
<comment type="cofactor">
    <cofactor evidence="1 7">
        <name>Zn(2+)</name>
        <dbReference type="ChEBI" id="CHEBI:29105"/>
    </cofactor>
</comment>
<evidence type="ECO:0000256" key="1">
    <source>
        <dbReference type="ARBA" id="ARBA00001947"/>
    </source>
</evidence>
<gene>
    <name evidence="9" type="ORF">TEQG_02420</name>
</gene>
<keyword evidence="2 7" id="KW-0645">Protease</keyword>
<keyword evidence="7" id="KW-0732">Signal</keyword>
<evidence type="ECO:0000256" key="6">
    <source>
        <dbReference type="ARBA" id="ARBA00023049"/>
    </source>
</evidence>
<keyword evidence="10" id="KW-1185">Reference proteome</keyword>
<dbReference type="VEuPathDB" id="FungiDB:TEQG_02420"/>